<feature type="region of interest" description="Disordered" evidence="1">
    <location>
        <begin position="1"/>
        <end position="20"/>
    </location>
</feature>
<dbReference type="AlphaFoldDB" id="A0A974C9U8"/>
<dbReference type="EMBL" id="CM004480">
    <property type="protein sequence ID" value="OCT69325.1"/>
    <property type="molecule type" value="Genomic_DNA"/>
</dbReference>
<organism evidence="2 3">
    <name type="scientific">Xenopus laevis</name>
    <name type="common">African clawed frog</name>
    <dbReference type="NCBI Taxonomy" id="8355"/>
    <lineage>
        <taxon>Eukaryota</taxon>
        <taxon>Metazoa</taxon>
        <taxon>Chordata</taxon>
        <taxon>Craniata</taxon>
        <taxon>Vertebrata</taxon>
        <taxon>Euteleostomi</taxon>
        <taxon>Amphibia</taxon>
        <taxon>Batrachia</taxon>
        <taxon>Anura</taxon>
        <taxon>Pipoidea</taxon>
        <taxon>Pipidae</taxon>
        <taxon>Xenopodinae</taxon>
        <taxon>Xenopus</taxon>
        <taxon>Xenopus</taxon>
    </lineage>
</organism>
<reference evidence="3" key="1">
    <citation type="journal article" date="2016" name="Nature">
        <title>Genome evolution in the allotetraploid frog Xenopus laevis.</title>
        <authorList>
            <person name="Session A.M."/>
            <person name="Uno Y."/>
            <person name="Kwon T."/>
            <person name="Chapman J.A."/>
            <person name="Toyoda A."/>
            <person name="Takahashi S."/>
            <person name="Fukui A."/>
            <person name="Hikosaka A."/>
            <person name="Suzuki A."/>
            <person name="Kondo M."/>
            <person name="van Heeringen S.J."/>
            <person name="Quigley I."/>
            <person name="Heinz S."/>
            <person name="Ogino H."/>
            <person name="Ochi H."/>
            <person name="Hellsten U."/>
            <person name="Lyons J.B."/>
            <person name="Simakov O."/>
            <person name="Putnam N."/>
            <person name="Stites J."/>
            <person name="Kuroki Y."/>
            <person name="Tanaka T."/>
            <person name="Michiue T."/>
            <person name="Watanabe M."/>
            <person name="Bogdanovic O."/>
            <person name="Lister R."/>
            <person name="Georgiou G."/>
            <person name="Paranjpe S.S."/>
            <person name="van Kruijsbergen I."/>
            <person name="Shu S."/>
            <person name="Carlson J."/>
            <person name="Kinoshita T."/>
            <person name="Ohta Y."/>
            <person name="Mawaribuchi S."/>
            <person name="Jenkins J."/>
            <person name="Grimwood J."/>
            <person name="Schmutz J."/>
            <person name="Mitros T."/>
            <person name="Mozaffari S.V."/>
            <person name="Suzuki Y."/>
            <person name="Haramoto Y."/>
            <person name="Yamamoto T.S."/>
            <person name="Takagi C."/>
            <person name="Heald R."/>
            <person name="Miller K."/>
            <person name="Haudenschild C."/>
            <person name="Kitzman J."/>
            <person name="Nakayama T."/>
            <person name="Izutsu Y."/>
            <person name="Robert J."/>
            <person name="Fortriede J."/>
            <person name="Burns K."/>
            <person name="Lotay V."/>
            <person name="Karimi K."/>
            <person name="Yasuoka Y."/>
            <person name="Dichmann D.S."/>
            <person name="Flajnik M.F."/>
            <person name="Houston D.W."/>
            <person name="Shendure J."/>
            <person name="DuPasquier L."/>
            <person name="Vize P.D."/>
            <person name="Zorn A.M."/>
            <person name="Ito M."/>
            <person name="Marcotte E.M."/>
            <person name="Wallingford J.B."/>
            <person name="Ito Y."/>
            <person name="Asashima M."/>
            <person name="Ueno N."/>
            <person name="Matsuda Y."/>
            <person name="Veenstra G.J."/>
            <person name="Fujiyama A."/>
            <person name="Harland R.M."/>
            <person name="Taira M."/>
            <person name="Rokhsar D.S."/>
        </authorList>
    </citation>
    <scope>NUCLEOTIDE SEQUENCE [LARGE SCALE GENOMIC DNA]</scope>
    <source>
        <strain evidence="3">J</strain>
    </source>
</reference>
<feature type="compositionally biased region" description="Basic residues" evidence="1">
    <location>
        <begin position="57"/>
        <end position="68"/>
    </location>
</feature>
<evidence type="ECO:0000256" key="1">
    <source>
        <dbReference type="SAM" id="MobiDB-lite"/>
    </source>
</evidence>
<gene>
    <name evidence="2" type="ORF">XELAEV_18040640mg</name>
</gene>
<sequence>MICCQSKRDFKPGSESHRQPVSQRLLMRLSTTGGCQIGTHSKYESFASPAEQMLPKNRIKHSQRNWLH</sequence>
<feature type="region of interest" description="Disordered" evidence="1">
    <location>
        <begin position="46"/>
        <end position="68"/>
    </location>
</feature>
<proteinExistence type="predicted"/>
<protein>
    <submittedName>
        <fullName evidence="2">Uncharacterized protein</fullName>
    </submittedName>
</protein>
<name>A0A974C9U8_XENLA</name>
<evidence type="ECO:0000313" key="2">
    <source>
        <dbReference type="EMBL" id="OCT69325.1"/>
    </source>
</evidence>
<feature type="compositionally biased region" description="Basic and acidic residues" evidence="1">
    <location>
        <begin position="1"/>
        <end position="18"/>
    </location>
</feature>
<evidence type="ECO:0000313" key="3">
    <source>
        <dbReference type="Proteomes" id="UP000694892"/>
    </source>
</evidence>
<dbReference type="Proteomes" id="UP000694892">
    <property type="component" value="Chromosome 8L"/>
</dbReference>
<accession>A0A974C9U8</accession>